<keyword evidence="1" id="KW-0472">Membrane</keyword>
<dbReference type="RefSeq" id="WP_158203664.1">
    <property type="nucleotide sequence ID" value="NZ_WSZK01000012.1"/>
</dbReference>
<feature type="transmembrane region" description="Helical" evidence="1">
    <location>
        <begin position="20"/>
        <end position="41"/>
    </location>
</feature>
<feature type="transmembrane region" description="Helical" evidence="1">
    <location>
        <begin position="177"/>
        <end position="197"/>
    </location>
</feature>
<accession>A0A6B0GQK6</accession>
<feature type="transmembrane region" description="Helical" evidence="1">
    <location>
        <begin position="47"/>
        <end position="69"/>
    </location>
</feature>
<keyword evidence="1" id="KW-0812">Transmembrane</keyword>
<evidence type="ECO:0000256" key="1">
    <source>
        <dbReference type="SAM" id="Phobius"/>
    </source>
</evidence>
<feature type="transmembrane region" description="Helical" evidence="1">
    <location>
        <begin position="81"/>
        <end position="103"/>
    </location>
</feature>
<keyword evidence="1" id="KW-1133">Transmembrane helix</keyword>
<evidence type="ECO:0000313" key="2">
    <source>
        <dbReference type="EMBL" id="MWG33948.1"/>
    </source>
</evidence>
<gene>
    <name evidence="2" type="ORF">GQS65_05475</name>
</gene>
<feature type="transmembrane region" description="Helical" evidence="1">
    <location>
        <begin position="148"/>
        <end position="171"/>
    </location>
</feature>
<proteinExistence type="predicted"/>
<dbReference type="AlphaFoldDB" id="A0A6B0GQK6"/>
<comment type="caution">
    <text evidence="2">The sequence shown here is derived from an EMBL/GenBank/DDBJ whole genome shotgun (WGS) entry which is preliminary data.</text>
</comment>
<organism evidence="2 3">
    <name type="scientific">Halomarina oriensis</name>
    <dbReference type="NCBI Taxonomy" id="671145"/>
    <lineage>
        <taxon>Archaea</taxon>
        <taxon>Methanobacteriati</taxon>
        <taxon>Methanobacteriota</taxon>
        <taxon>Stenosarchaea group</taxon>
        <taxon>Halobacteria</taxon>
        <taxon>Halobacteriales</taxon>
        <taxon>Natronomonadaceae</taxon>
        <taxon>Halomarina</taxon>
    </lineage>
</organism>
<sequence>MSVREQAVGQFERWSPTAFVVGGVGILGTTVVGSLDVAGVVSTPEWVMVPLLFGLWFVFVGLTGLYDTIAERSPRLARGGFWTSAIAWIAWTATMLAAGVVDVTSERTFAEPGSWAPPLLAGAFVLALLSFLAYGIASTRSAVPSRTFGILLLIPVAGFLGLAVLLLSKIVTGEVVAVLQLALGGITAVVLVAVGYLHWRDSKQVTGPESRAKPTG</sequence>
<feature type="transmembrane region" description="Helical" evidence="1">
    <location>
        <begin position="115"/>
        <end position="136"/>
    </location>
</feature>
<name>A0A6B0GQK6_9EURY</name>
<dbReference type="EMBL" id="WSZK01000012">
    <property type="protein sequence ID" value="MWG33948.1"/>
    <property type="molecule type" value="Genomic_DNA"/>
</dbReference>
<protein>
    <submittedName>
        <fullName evidence="2">Uncharacterized protein</fullName>
    </submittedName>
</protein>
<reference evidence="2 3" key="1">
    <citation type="submission" date="2019-12" db="EMBL/GenBank/DDBJ databases">
        <title>Halocatena pleomorpha gen. nov. sp. nov., an extremely halophilic archaeon of family Halobacteriaceae isolated from saltpan soil.</title>
        <authorList>
            <person name="Pal Y."/>
            <person name="Verma A."/>
            <person name="Krishnamurthi S."/>
            <person name="Kumar P."/>
        </authorList>
    </citation>
    <scope>NUCLEOTIDE SEQUENCE [LARGE SCALE GENOMIC DNA]</scope>
    <source>
        <strain evidence="2 3">JCM 16495</strain>
    </source>
</reference>
<dbReference type="Proteomes" id="UP000451471">
    <property type="component" value="Unassembled WGS sequence"/>
</dbReference>
<evidence type="ECO:0000313" key="3">
    <source>
        <dbReference type="Proteomes" id="UP000451471"/>
    </source>
</evidence>
<keyword evidence="3" id="KW-1185">Reference proteome</keyword>